<proteinExistence type="predicted"/>
<sequence length="617" mass="69926">MFMAGWSILANGSVMDCGKTIDSFQRNGCGPEIDRDVIDSVDDSGGNNDELKCLFDQVLSTVLKEVVSRGCIRPIPAILGDGRSLDLFRLFCVVREGGGFHLVSKNGLWDFVLHDLGLDLGVSASVKLIYSKYLGELEKWLTGNCSSLGNGGRDCSETTGLMPLDLETEFRGLLTNWPNKKIKDNRRALSEFEKNDKRVELDIKKSETDLCNTKRRHERCNGFGKRRSNNDSIILDNDEKLCNNDSSNTQKESFYRKRKRESLSGMLNWVIQIAKYPDNPLIGSIPEPSKWKEHGDKELWVQAIRARDALLRRRHVENIQQSLLPISQKMHPSMYEDIHQPTERLRCSERLLTVVKSRLCSCCGSCSATENKLTSPCKTDLQTGPKLETPMIVTSSTMDATVCSSGDEPQGKHVSVGPLFQASVPEWSSAVLQSDSKWLGTRMWPLVDGEQSTQIKTDSIGKGRPDSCGCRLPGSVECVRFHIAEKRLKLKLELGSVFYHWRFDRMGEEVSLRWTVEEEKRFRDMIKFNRSLSSRFWGSASKCPFRKTREDFVSYYFNVFLVSRRSYQNRVTPRDVDSDDDESEFGSVSDSFGFEAVKVHEPNSLTCTQNNQCTDLE</sequence>
<comment type="caution">
    <text evidence="1">The sequence shown here is derived from an EMBL/GenBank/DDBJ whole genome shotgun (WGS) entry which is preliminary data.</text>
</comment>
<gene>
    <name evidence="1" type="ORF">OWV82_014358</name>
</gene>
<dbReference type="EMBL" id="CM051401">
    <property type="protein sequence ID" value="KAJ4712044.1"/>
    <property type="molecule type" value="Genomic_DNA"/>
</dbReference>
<keyword evidence="2" id="KW-1185">Reference proteome</keyword>
<dbReference type="Proteomes" id="UP001164539">
    <property type="component" value="Chromosome 8"/>
</dbReference>
<evidence type="ECO:0000313" key="1">
    <source>
        <dbReference type="EMBL" id="KAJ4712044.1"/>
    </source>
</evidence>
<evidence type="ECO:0000313" key="2">
    <source>
        <dbReference type="Proteomes" id="UP001164539"/>
    </source>
</evidence>
<protein>
    <submittedName>
        <fullName evidence="1">AT-rich interactive domain-containing protein</fullName>
    </submittedName>
</protein>
<reference evidence="1 2" key="1">
    <citation type="journal article" date="2023" name="Science">
        <title>Complex scaffold remodeling in plant triterpene biosynthesis.</title>
        <authorList>
            <person name="De La Pena R."/>
            <person name="Hodgson H."/>
            <person name="Liu J.C."/>
            <person name="Stephenson M.J."/>
            <person name="Martin A.C."/>
            <person name="Owen C."/>
            <person name="Harkess A."/>
            <person name="Leebens-Mack J."/>
            <person name="Jimenez L.E."/>
            <person name="Osbourn A."/>
            <person name="Sattely E.S."/>
        </authorList>
    </citation>
    <scope>NUCLEOTIDE SEQUENCE [LARGE SCALE GENOMIC DNA]</scope>
    <source>
        <strain evidence="2">cv. JPN11</strain>
        <tissue evidence="1">Leaf</tissue>
    </source>
</reference>
<name>A0ACC1XKP9_MELAZ</name>
<accession>A0ACC1XKP9</accession>
<organism evidence="1 2">
    <name type="scientific">Melia azedarach</name>
    <name type="common">Chinaberry tree</name>
    <dbReference type="NCBI Taxonomy" id="155640"/>
    <lineage>
        <taxon>Eukaryota</taxon>
        <taxon>Viridiplantae</taxon>
        <taxon>Streptophyta</taxon>
        <taxon>Embryophyta</taxon>
        <taxon>Tracheophyta</taxon>
        <taxon>Spermatophyta</taxon>
        <taxon>Magnoliopsida</taxon>
        <taxon>eudicotyledons</taxon>
        <taxon>Gunneridae</taxon>
        <taxon>Pentapetalae</taxon>
        <taxon>rosids</taxon>
        <taxon>malvids</taxon>
        <taxon>Sapindales</taxon>
        <taxon>Meliaceae</taxon>
        <taxon>Melia</taxon>
    </lineage>
</organism>